<gene>
    <name evidence="3" type="ORF">M501DRAFT_995047</name>
</gene>
<sequence>MDRETWTSDSTVSPPPPFEQHPAYVNAFENDENSAPEVFQTYNHQTPPEKSNVSPVLASDEPSEVHSPGLESVFGHPADKEVVNNRDLPPPPVEPSTASSSKSRIFGFRRKYFIAVFIIVLIVVIALGVGLGVGLGTRDHSSSPKPTPSSVTPAGPVITGDPDYTIGGSLSAAYYSNEGAFNGSGIALASQSFATDEYGSMVMYYQNYNGQIRWQRLNRGGDWVGGTLSEVVASDAKNGTPISAVAYTMNDTSIWHIFYINEQNLIRQKSNSNATNFWADGELNKLNLTAFDSPSVGLQACWYGNFYGDSDYTHSPVPETGSGSDNSQNEYGMHLWYAVNETSFKQYGWRDGDEDWAFQDDWANKNGHAGVGCYSWGPGTITYTMMVNLENELEVWWKDTNTSLPESDSHPINSWTKSNVVIPNIHPSSSLGYTDFLYAQIEDSYQIRGWNVSWDAENSTIISRQNLTVGNGDEDQAGLPGTHFSVSTLPDNSGGFSLVVFYQKEGSDITEMMRDRDNGQWFETDLPIPDE</sequence>
<reference evidence="3" key="1">
    <citation type="journal article" date="2020" name="Stud. Mycol.">
        <title>101 Dothideomycetes genomes: a test case for predicting lifestyles and emergence of pathogens.</title>
        <authorList>
            <person name="Haridas S."/>
            <person name="Albert R."/>
            <person name="Binder M."/>
            <person name="Bloem J."/>
            <person name="Labutti K."/>
            <person name="Salamov A."/>
            <person name="Andreopoulos B."/>
            <person name="Baker S."/>
            <person name="Barry K."/>
            <person name="Bills G."/>
            <person name="Bluhm B."/>
            <person name="Cannon C."/>
            <person name="Castanera R."/>
            <person name="Culley D."/>
            <person name="Daum C."/>
            <person name="Ezra D."/>
            <person name="Gonzalez J."/>
            <person name="Henrissat B."/>
            <person name="Kuo A."/>
            <person name="Liang C."/>
            <person name="Lipzen A."/>
            <person name="Lutzoni F."/>
            <person name="Magnuson J."/>
            <person name="Mondo S."/>
            <person name="Nolan M."/>
            <person name="Ohm R."/>
            <person name="Pangilinan J."/>
            <person name="Park H.-J."/>
            <person name="Ramirez L."/>
            <person name="Alfaro M."/>
            <person name="Sun H."/>
            <person name="Tritt A."/>
            <person name="Yoshinaga Y."/>
            <person name="Zwiers L.-H."/>
            <person name="Turgeon B."/>
            <person name="Goodwin S."/>
            <person name="Spatafora J."/>
            <person name="Crous P."/>
            <person name="Grigoriev I."/>
        </authorList>
    </citation>
    <scope>NUCLEOTIDE SEQUENCE</scope>
    <source>
        <strain evidence="3">CBS 101060</strain>
    </source>
</reference>
<feature type="region of interest" description="Disordered" evidence="1">
    <location>
        <begin position="81"/>
        <end position="100"/>
    </location>
</feature>
<organism evidence="3 4">
    <name type="scientific">Patellaria atrata CBS 101060</name>
    <dbReference type="NCBI Taxonomy" id="1346257"/>
    <lineage>
        <taxon>Eukaryota</taxon>
        <taxon>Fungi</taxon>
        <taxon>Dikarya</taxon>
        <taxon>Ascomycota</taxon>
        <taxon>Pezizomycotina</taxon>
        <taxon>Dothideomycetes</taxon>
        <taxon>Dothideomycetes incertae sedis</taxon>
        <taxon>Patellariales</taxon>
        <taxon>Patellariaceae</taxon>
        <taxon>Patellaria</taxon>
    </lineage>
</organism>
<comment type="caution">
    <text evidence="3">The sequence shown here is derived from an EMBL/GenBank/DDBJ whole genome shotgun (WGS) entry which is preliminary data.</text>
</comment>
<dbReference type="Proteomes" id="UP000799429">
    <property type="component" value="Unassembled WGS sequence"/>
</dbReference>
<dbReference type="OrthoDB" id="3923199at2759"/>
<feature type="compositionally biased region" description="Polar residues" evidence="1">
    <location>
        <begin position="40"/>
        <end position="54"/>
    </location>
</feature>
<protein>
    <recommendedName>
        <fullName evidence="5">Fucose-specific lectin</fullName>
    </recommendedName>
</protein>
<feature type="region of interest" description="Disordered" evidence="1">
    <location>
        <begin position="137"/>
        <end position="158"/>
    </location>
</feature>
<evidence type="ECO:0008006" key="5">
    <source>
        <dbReference type="Google" id="ProtNLM"/>
    </source>
</evidence>
<evidence type="ECO:0000256" key="2">
    <source>
        <dbReference type="SAM" id="Phobius"/>
    </source>
</evidence>
<evidence type="ECO:0000256" key="1">
    <source>
        <dbReference type="SAM" id="MobiDB-lite"/>
    </source>
</evidence>
<keyword evidence="2" id="KW-0472">Membrane</keyword>
<keyword evidence="2" id="KW-0812">Transmembrane</keyword>
<proteinExistence type="predicted"/>
<feature type="region of interest" description="Disordered" evidence="1">
    <location>
        <begin position="1"/>
        <end position="75"/>
    </location>
</feature>
<dbReference type="EMBL" id="MU006098">
    <property type="protein sequence ID" value="KAF2837806.1"/>
    <property type="molecule type" value="Genomic_DNA"/>
</dbReference>
<keyword evidence="2" id="KW-1133">Transmembrane helix</keyword>
<keyword evidence="4" id="KW-1185">Reference proteome</keyword>
<dbReference type="AlphaFoldDB" id="A0A9P4VLR0"/>
<dbReference type="Gene3D" id="2.120.10.70">
    <property type="entry name" value="Fucose-specific lectin"/>
    <property type="match status" value="1"/>
</dbReference>
<evidence type="ECO:0000313" key="3">
    <source>
        <dbReference type="EMBL" id="KAF2837806.1"/>
    </source>
</evidence>
<feature type="transmembrane region" description="Helical" evidence="2">
    <location>
        <begin position="112"/>
        <end position="135"/>
    </location>
</feature>
<name>A0A9P4VLR0_9PEZI</name>
<dbReference type="SUPFAM" id="SSF89372">
    <property type="entry name" value="Fucose-specific lectin"/>
    <property type="match status" value="1"/>
</dbReference>
<accession>A0A9P4VLR0</accession>
<evidence type="ECO:0000313" key="4">
    <source>
        <dbReference type="Proteomes" id="UP000799429"/>
    </source>
</evidence>